<evidence type="ECO:0000256" key="3">
    <source>
        <dbReference type="ARBA" id="ARBA00022692"/>
    </source>
</evidence>
<evidence type="ECO:0000256" key="5">
    <source>
        <dbReference type="ARBA" id="ARBA00023136"/>
    </source>
</evidence>
<comment type="subcellular location">
    <subcellularLocation>
        <location evidence="1">Membrane</location>
        <topology evidence="1">Multi-pass membrane protein</topology>
    </subcellularLocation>
</comment>
<feature type="transmembrane region" description="Helical" evidence="6">
    <location>
        <begin position="112"/>
        <end position="132"/>
    </location>
</feature>
<dbReference type="EMBL" id="MFJD01000016">
    <property type="protein sequence ID" value="OGG01431.1"/>
    <property type="molecule type" value="Genomic_DNA"/>
</dbReference>
<keyword evidence="2" id="KW-0813">Transport</keyword>
<dbReference type="GO" id="GO:0015086">
    <property type="term" value="F:cadmium ion transmembrane transporter activity"/>
    <property type="evidence" value="ECO:0007669"/>
    <property type="project" value="TreeGrafter"/>
</dbReference>
<dbReference type="GO" id="GO:0034755">
    <property type="term" value="P:iron ion transmembrane transport"/>
    <property type="evidence" value="ECO:0007669"/>
    <property type="project" value="TreeGrafter"/>
</dbReference>
<protein>
    <recommendedName>
        <fullName evidence="9">Iron transporter</fullName>
    </recommendedName>
</protein>
<dbReference type="GO" id="GO:0005886">
    <property type="term" value="C:plasma membrane"/>
    <property type="evidence" value="ECO:0007669"/>
    <property type="project" value="TreeGrafter"/>
</dbReference>
<dbReference type="AlphaFoldDB" id="A0A1F5YMM0"/>
<feature type="transmembrane region" description="Helical" evidence="6">
    <location>
        <begin position="279"/>
        <end position="302"/>
    </location>
</feature>
<keyword evidence="5 6" id="KW-0472">Membrane</keyword>
<feature type="transmembrane region" description="Helical" evidence="6">
    <location>
        <begin position="144"/>
        <end position="164"/>
    </location>
</feature>
<keyword evidence="3 6" id="KW-0812">Transmembrane</keyword>
<dbReference type="STRING" id="1798374.A2Z33_02760"/>
<feature type="transmembrane region" description="Helical" evidence="6">
    <location>
        <begin position="82"/>
        <end position="106"/>
    </location>
</feature>
<comment type="caution">
    <text evidence="7">The sequence shown here is derived from an EMBL/GenBank/DDBJ whole genome shotgun (WGS) entry which is preliminary data.</text>
</comment>
<feature type="transmembrane region" description="Helical" evidence="6">
    <location>
        <begin position="388"/>
        <end position="409"/>
    </location>
</feature>
<feature type="transmembrane region" description="Helical" evidence="6">
    <location>
        <begin position="349"/>
        <end position="368"/>
    </location>
</feature>
<evidence type="ECO:0000313" key="7">
    <source>
        <dbReference type="EMBL" id="OGG01431.1"/>
    </source>
</evidence>
<organism evidence="7 8">
    <name type="scientific">Candidatus Gottesmanbacteria bacterium RBG_16_52_11</name>
    <dbReference type="NCBI Taxonomy" id="1798374"/>
    <lineage>
        <taxon>Bacteria</taxon>
        <taxon>Candidatus Gottesmaniibacteriota</taxon>
    </lineage>
</organism>
<evidence type="ECO:0000256" key="1">
    <source>
        <dbReference type="ARBA" id="ARBA00004141"/>
    </source>
</evidence>
<dbReference type="Pfam" id="PF01566">
    <property type="entry name" value="Nramp"/>
    <property type="match status" value="1"/>
</dbReference>
<dbReference type="PANTHER" id="PTHR11706">
    <property type="entry name" value="SOLUTE CARRIER PROTEIN FAMILY 11 MEMBER"/>
    <property type="match status" value="1"/>
</dbReference>
<sequence length="414" mass="44974">MKHRVHSKTKEFLPGLISGAADNDPSGISTFSVAGIRFGYQQLWIPIIATPMLISVQAMSARLGDLKRQGLMSIIRSHYPPWVGILAGSIIVVTSIATLGADLSAIAEAAAVFIPVPYYLLAIIAALSAWYIMVFRSYRIVEKYLSLLTVVFVCYVIAAFLAKPDWLAVLGSALIPSVTFSKDYFIMALGLMGTTITPPLFFWQSKQEIEEKIPPSELKREAKHEDMHVAPGFILSNLITFFVMVSTATVFHRRGIIQIESATQAAIALEPLAGSGSMILFAVGIIGAGLLAVPVFAASAAYTVSEMFGWKDSLSDPVRKAKAFYAVLTAVIIMGFIFSVSGIRPLHALLYSQVLNGMLAPFLIFILLKLCNDSNVVGNLKNRFFDNFFGALTLVVMAVSTAVLIYFLVAGRAM</sequence>
<feature type="transmembrane region" description="Helical" evidence="6">
    <location>
        <begin position="323"/>
        <end position="343"/>
    </location>
</feature>
<evidence type="ECO:0000256" key="6">
    <source>
        <dbReference type="SAM" id="Phobius"/>
    </source>
</evidence>
<evidence type="ECO:0008006" key="9">
    <source>
        <dbReference type="Google" id="ProtNLM"/>
    </source>
</evidence>
<name>A0A1F5YMM0_9BACT</name>
<reference evidence="7 8" key="1">
    <citation type="journal article" date="2016" name="Nat. Commun.">
        <title>Thousands of microbial genomes shed light on interconnected biogeochemical processes in an aquifer system.</title>
        <authorList>
            <person name="Anantharaman K."/>
            <person name="Brown C.T."/>
            <person name="Hug L.A."/>
            <person name="Sharon I."/>
            <person name="Castelle C.J."/>
            <person name="Probst A.J."/>
            <person name="Thomas B.C."/>
            <person name="Singh A."/>
            <person name="Wilkins M.J."/>
            <person name="Karaoz U."/>
            <person name="Brodie E.L."/>
            <person name="Williams K.H."/>
            <person name="Hubbard S.S."/>
            <person name="Banfield J.F."/>
        </authorList>
    </citation>
    <scope>NUCLEOTIDE SEQUENCE [LARGE SCALE GENOMIC DNA]</scope>
</reference>
<gene>
    <name evidence="7" type="ORF">A2Z33_02760</name>
</gene>
<dbReference type="InterPro" id="IPR001046">
    <property type="entry name" value="NRAMP_fam"/>
</dbReference>
<keyword evidence="4 6" id="KW-1133">Transmembrane helix</keyword>
<proteinExistence type="predicted"/>
<dbReference type="PANTHER" id="PTHR11706:SF33">
    <property type="entry name" value="NATURAL RESISTANCE-ASSOCIATED MACROPHAGE PROTEIN 2"/>
    <property type="match status" value="1"/>
</dbReference>
<accession>A0A1F5YMM0</accession>
<feature type="transmembrane region" description="Helical" evidence="6">
    <location>
        <begin position="229"/>
        <end position="251"/>
    </location>
</feature>
<feature type="transmembrane region" description="Helical" evidence="6">
    <location>
        <begin position="184"/>
        <end position="203"/>
    </location>
</feature>
<dbReference type="GO" id="GO:0005384">
    <property type="term" value="F:manganese ion transmembrane transporter activity"/>
    <property type="evidence" value="ECO:0007669"/>
    <property type="project" value="TreeGrafter"/>
</dbReference>
<evidence type="ECO:0000256" key="4">
    <source>
        <dbReference type="ARBA" id="ARBA00022989"/>
    </source>
</evidence>
<dbReference type="Proteomes" id="UP000178448">
    <property type="component" value="Unassembled WGS sequence"/>
</dbReference>
<evidence type="ECO:0000256" key="2">
    <source>
        <dbReference type="ARBA" id="ARBA00022448"/>
    </source>
</evidence>
<evidence type="ECO:0000313" key="8">
    <source>
        <dbReference type="Proteomes" id="UP000178448"/>
    </source>
</evidence>